<gene>
    <name evidence="2" type="ORF">BDK51DRAFT_52648</name>
</gene>
<evidence type="ECO:0000256" key="1">
    <source>
        <dbReference type="SAM" id="SignalP"/>
    </source>
</evidence>
<name>A0A4P9WF15_9FUNG</name>
<feature type="non-terminal residue" evidence="2">
    <location>
        <position position="291"/>
    </location>
</feature>
<accession>A0A4P9WF15</accession>
<feature type="chain" id="PRO_5020960390" description="Type II protein arginine methyltransferase" evidence="1">
    <location>
        <begin position="24"/>
        <end position="291"/>
    </location>
</feature>
<sequence length="291" mass="31904">MKPYFSLPAQLLALAVLAPPSLSSAPNPTTSTLVSDLLLLRHTQPTLRPPATTIAYDSSATSRLSREIKDRYDFLFSARARAHGATRARPRKIDVQHAALDAARRATFISTEADIDGLVVDFLDTAEALQSLRQSIPSVACEWDAERPATDIGLDAAITAEDLLPLFDIRRLPTRAQVERVFPFLSASAVPPTVDAVAHARSPFNRSTLISPDTWIYFLTNAGHYRCEVLTVEYVDALVEYVLERMRGWDRSSGDGVDVLEVGAGNGALAHWIREGVRQAGVNLRVDATDR</sequence>
<protein>
    <recommendedName>
        <fullName evidence="4">Type II protein arginine methyltransferase</fullName>
    </recommendedName>
</protein>
<evidence type="ECO:0000313" key="3">
    <source>
        <dbReference type="Proteomes" id="UP000269721"/>
    </source>
</evidence>
<dbReference type="EMBL" id="KZ995995">
    <property type="protein sequence ID" value="RKO89600.1"/>
    <property type="molecule type" value="Genomic_DNA"/>
</dbReference>
<feature type="signal peptide" evidence="1">
    <location>
        <begin position="1"/>
        <end position="23"/>
    </location>
</feature>
<proteinExistence type="predicted"/>
<keyword evidence="1" id="KW-0732">Signal</keyword>
<dbReference type="Proteomes" id="UP000269721">
    <property type="component" value="Unassembled WGS sequence"/>
</dbReference>
<dbReference type="AlphaFoldDB" id="A0A4P9WF15"/>
<evidence type="ECO:0008006" key="4">
    <source>
        <dbReference type="Google" id="ProtNLM"/>
    </source>
</evidence>
<keyword evidence="3" id="KW-1185">Reference proteome</keyword>
<dbReference type="OrthoDB" id="10652809at2759"/>
<evidence type="ECO:0000313" key="2">
    <source>
        <dbReference type="EMBL" id="RKO89600.1"/>
    </source>
</evidence>
<organism evidence="2 3">
    <name type="scientific">Blyttiomyces helicus</name>
    <dbReference type="NCBI Taxonomy" id="388810"/>
    <lineage>
        <taxon>Eukaryota</taxon>
        <taxon>Fungi</taxon>
        <taxon>Fungi incertae sedis</taxon>
        <taxon>Chytridiomycota</taxon>
        <taxon>Chytridiomycota incertae sedis</taxon>
        <taxon>Chytridiomycetes</taxon>
        <taxon>Chytridiomycetes incertae sedis</taxon>
        <taxon>Blyttiomyces</taxon>
    </lineage>
</organism>
<reference evidence="3" key="1">
    <citation type="journal article" date="2018" name="Nat. Microbiol.">
        <title>Leveraging single-cell genomics to expand the fungal tree of life.</title>
        <authorList>
            <person name="Ahrendt S.R."/>
            <person name="Quandt C.A."/>
            <person name="Ciobanu D."/>
            <person name="Clum A."/>
            <person name="Salamov A."/>
            <person name="Andreopoulos B."/>
            <person name="Cheng J.F."/>
            <person name="Woyke T."/>
            <person name="Pelin A."/>
            <person name="Henrissat B."/>
            <person name="Reynolds N.K."/>
            <person name="Benny G.L."/>
            <person name="Smith M.E."/>
            <person name="James T.Y."/>
            <person name="Grigoriev I.V."/>
        </authorList>
    </citation>
    <scope>NUCLEOTIDE SEQUENCE [LARGE SCALE GENOMIC DNA]</scope>
</reference>